<keyword evidence="1" id="KW-0732">Signal</keyword>
<dbReference type="Pfam" id="PF10670">
    <property type="entry name" value="DUF4198"/>
    <property type="match status" value="1"/>
</dbReference>
<evidence type="ECO:0000313" key="2">
    <source>
        <dbReference type="EMBL" id="MFD1262073.1"/>
    </source>
</evidence>
<accession>A0ABW3W7S4</accession>
<evidence type="ECO:0000313" key="3">
    <source>
        <dbReference type="Proteomes" id="UP001597158"/>
    </source>
</evidence>
<evidence type="ECO:0000256" key="1">
    <source>
        <dbReference type="SAM" id="SignalP"/>
    </source>
</evidence>
<protein>
    <submittedName>
        <fullName evidence="2">DUF4198 domain-containing protein</fullName>
    </submittedName>
</protein>
<organism evidence="2 3">
    <name type="scientific">Thauera mechernichensis</name>
    <dbReference type="NCBI Taxonomy" id="82788"/>
    <lineage>
        <taxon>Bacteria</taxon>
        <taxon>Pseudomonadati</taxon>
        <taxon>Pseudomonadota</taxon>
        <taxon>Betaproteobacteria</taxon>
        <taxon>Rhodocyclales</taxon>
        <taxon>Zoogloeaceae</taxon>
        <taxon>Thauera</taxon>
    </lineage>
</organism>
<reference evidence="3" key="1">
    <citation type="journal article" date="2019" name="Int. J. Syst. Evol. Microbiol.">
        <title>The Global Catalogue of Microorganisms (GCM) 10K type strain sequencing project: providing services to taxonomists for standard genome sequencing and annotation.</title>
        <authorList>
            <consortium name="The Broad Institute Genomics Platform"/>
            <consortium name="The Broad Institute Genome Sequencing Center for Infectious Disease"/>
            <person name="Wu L."/>
            <person name="Ma J."/>
        </authorList>
    </citation>
    <scope>NUCLEOTIDE SEQUENCE [LARGE SCALE GENOMIC DNA]</scope>
    <source>
        <strain evidence="3">CCUG 48884</strain>
    </source>
</reference>
<gene>
    <name evidence="2" type="ORF">ACFQ4M_00665</name>
</gene>
<name>A0ABW3W7S4_9RHOO</name>
<dbReference type="Proteomes" id="UP001597158">
    <property type="component" value="Unassembled WGS sequence"/>
</dbReference>
<feature type="chain" id="PRO_5045811576" evidence="1">
    <location>
        <begin position="33"/>
        <end position="276"/>
    </location>
</feature>
<feature type="signal peptide" evidence="1">
    <location>
        <begin position="1"/>
        <end position="32"/>
    </location>
</feature>
<dbReference type="RefSeq" id="WP_277830316.1">
    <property type="nucleotide sequence ID" value="NZ_JARQZE010000001.1"/>
</dbReference>
<dbReference type="InterPro" id="IPR019613">
    <property type="entry name" value="DUF4198"/>
</dbReference>
<sequence length="276" mass="30229">MSLKNALRHRLARLSLSLAVLPATLSAPLAHAHEAWLLPSSTVLSSTGYVTIDGAVSNDLFFFNYRPMMVRDNLVISAPDGSTVQPENLLQGQLRTVFDANLQAAGTYRIALVNASLMASWKENGETKRWRGSHEDLAASVPANAEELVIREGNSRIETFITVGRPSELKPSGRGLELLPVTHPNDLYAGDPATLAFVIDGKPAANIEVEIMAGSTRYRDQLEKQKLVTDAQGRITHTWPAPGMYYLKTTVDGQSDTMQNTERRLSYVATLEVLAQ</sequence>
<proteinExistence type="predicted"/>
<dbReference type="EMBL" id="JBHTMC010000001">
    <property type="protein sequence ID" value="MFD1262073.1"/>
    <property type="molecule type" value="Genomic_DNA"/>
</dbReference>
<comment type="caution">
    <text evidence="2">The sequence shown here is derived from an EMBL/GenBank/DDBJ whole genome shotgun (WGS) entry which is preliminary data.</text>
</comment>
<keyword evidence="3" id="KW-1185">Reference proteome</keyword>